<protein>
    <submittedName>
        <fullName evidence="7">Metal ABC transporter substrate-binding protein</fullName>
    </submittedName>
</protein>
<evidence type="ECO:0000256" key="5">
    <source>
        <dbReference type="RuleBase" id="RU003512"/>
    </source>
</evidence>
<organism evidence="7 8">
    <name type="scientific">Lactobacillus taiwanensis</name>
    <dbReference type="NCBI Taxonomy" id="508451"/>
    <lineage>
        <taxon>Bacteria</taxon>
        <taxon>Bacillati</taxon>
        <taxon>Bacillota</taxon>
        <taxon>Bacilli</taxon>
        <taxon>Lactobacillales</taxon>
        <taxon>Lactobacillaceae</taxon>
        <taxon>Lactobacillus</taxon>
    </lineage>
</organism>
<dbReference type="GO" id="GO:0046872">
    <property type="term" value="F:metal ion binding"/>
    <property type="evidence" value="ECO:0007669"/>
    <property type="project" value="UniProtKB-KW"/>
</dbReference>
<evidence type="ECO:0000256" key="4">
    <source>
        <dbReference type="ARBA" id="ARBA00022729"/>
    </source>
</evidence>
<reference evidence="6" key="2">
    <citation type="submission" date="2017-05" db="EMBL/GenBank/DDBJ databases">
        <authorList>
            <person name="Lin X.B."/>
            <person name="Stothard P."/>
            <person name="Tasseva G."/>
            <person name="Walter J."/>
        </authorList>
    </citation>
    <scope>NUCLEOTIDE SEQUENCE</scope>
    <source>
        <strain evidence="6">609u</strain>
    </source>
</reference>
<dbReference type="GO" id="GO:0007155">
    <property type="term" value="P:cell adhesion"/>
    <property type="evidence" value="ECO:0007669"/>
    <property type="project" value="InterPro"/>
</dbReference>
<dbReference type="GO" id="GO:0030313">
    <property type="term" value="C:cell envelope"/>
    <property type="evidence" value="ECO:0007669"/>
    <property type="project" value="UniProtKB-SubCell"/>
</dbReference>
<evidence type="ECO:0000256" key="2">
    <source>
        <dbReference type="ARBA" id="ARBA00022448"/>
    </source>
</evidence>
<dbReference type="Gene3D" id="3.40.50.1980">
    <property type="entry name" value="Nitrogenase molybdenum iron protein domain"/>
    <property type="match status" value="2"/>
</dbReference>
<evidence type="ECO:0000313" key="8">
    <source>
        <dbReference type="Proteomes" id="UP000215828"/>
    </source>
</evidence>
<reference evidence="8 9" key="3">
    <citation type="submission" date="2017-09" db="EMBL/GenBank/DDBJ databases">
        <title>Tripartite evolution among Lactobacillus johnsonii, Lactobacillus taiwanensis, Lactobacillus reuteri and their rodent host.</title>
        <authorList>
            <person name="Wang T."/>
            <person name="Knowles S."/>
            <person name="Cheng C."/>
        </authorList>
    </citation>
    <scope>NUCLEOTIDE SEQUENCE [LARGE SCALE GENOMIC DNA]</scope>
    <source>
        <strain evidence="7 8">609q</strain>
        <strain evidence="6 9">609u</strain>
    </source>
</reference>
<name>A0A256LFP0_9LACO</name>
<comment type="subcellular location">
    <subcellularLocation>
        <location evidence="1">Cell envelope</location>
    </subcellularLocation>
</comment>
<dbReference type="InterPro" id="IPR050492">
    <property type="entry name" value="Bact_metal-bind_prot9"/>
</dbReference>
<comment type="caution">
    <text evidence="7">The sequence shown here is derived from an EMBL/GenBank/DDBJ whole genome shotgun (WGS) entry which is preliminary data.</text>
</comment>
<dbReference type="InterPro" id="IPR006128">
    <property type="entry name" value="Lipoprotein_PsaA-like"/>
</dbReference>
<reference evidence="7 8" key="1">
    <citation type="submission" date="2017-04" db="EMBL/GenBank/DDBJ databases">
        <authorList>
            <person name="Afonso C.L."/>
            <person name="Miller P.J."/>
            <person name="Scott M.A."/>
            <person name="Spackman E."/>
            <person name="Goraichik I."/>
            <person name="Dimitrov K.M."/>
            <person name="Suarez D.L."/>
            <person name="Swayne D.E."/>
        </authorList>
    </citation>
    <scope>NUCLEOTIDE SEQUENCE [LARGE SCALE GENOMIC DNA]</scope>
    <source>
        <strain evidence="7 8">609q</strain>
    </source>
</reference>
<keyword evidence="3" id="KW-0479">Metal-binding</keyword>
<dbReference type="GO" id="GO:0030001">
    <property type="term" value="P:metal ion transport"/>
    <property type="evidence" value="ECO:0007669"/>
    <property type="project" value="InterPro"/>
</dbReference>
<dbReference type="PROSITE" id="PS51257">
    <property type="entry name" value="PROKAR_LIPOPROTEIN"/>
    <property type="match status" value="1"/>
</dbReference>
<dbReference type="AlphaFoldDB" id="A0A256LFP0"/>
<dbReference type="SUPFAM" id="SSF53807">
    <property type="entry name" value="Helical backbone' metal receptor"/>
    <property type="match status" value="1"/>
</dbReference>
<dbReference type="Pfam" id="PF01297">
    <property type="entry name" value="ZnuA"/>
    <property type="match status" value="1"/>
</dbReference>
<sequence length="297" mass="33402">MKKYYRKILTIFLTAFILILILTGCSKKDNSSSNKISIVTSTNVYANIAQNVLGKYGKASAIITNSSTDPHDFEPTTADAKKVQDAKIIIANGLGYDSWLPKLAKSNNKSAVLVGEDLMKLKNGANPHIWFDLNMPTKYVNYLVKRLAKIDKKHAAYYKENGAKYLAKINKIKRIAASVDGAKQKPVYVSEPIFDYALKATHFKIGDKAFEEAIENETDPSAKIIHQMNQTIDKRGISFFVKNSQVNSSTVNNFVKRAKAKNIPILQVRETIPNDTTYIEWMTENYQNLANINKKLK</sequence>
<dbReference type="PANTHER" id="PTHR42953:SF1">
    <property type="entry name" value="METAL-BINDING PROTEIN HI_0362-RELATED"/>
    <property type="match status" value="1"/>
</dbReference>
<gene>
    <name evidence="6" type="ORF">CBF53_03720</name>
    <name evidence="7" type="ORF">CBF70_04320</name>
</gene>
<dbReference type="Proteomes" id="UP000215828">
    <property type="component" value="Unassembled WGS sequence"/>
</dbReference>
<proteinExistence type="inferred from homology"/>
<keyword evidence="2 5" id="KW-0813">Transport</keyword>
<evidence type="ECO:0000313" key="9">
    <source>
        <dbReference type="Proteomes" id="UP000216316"/>
    </source>
</evidence>
<dbReference type="PANTHER" id="PTHR42953">
    <property type="entry name" value="HIGH-AFFINITY ZINC UPTAKE SYSTEM PROTEIN ZNUA-RELATED"/>
    <property type="match status" value="1"/>
</dbReference>
<evidence type="ECO:0000313" key="7">
    <source>
        <dbReference type="EMBL" id="OYR92249.1"/>
    </source>
</evidence>
<dbReference type="EMBL" id="NGNV01000011">
    <property type="protein sequence ID" value="OYR88395.1"/>
    <property type="molecule type" value="Genomic_DNA"/>
</dbReference>
<dbReference type="PRINTS" id="PR00690">
    <property type="entry name" value="ADHESNFAMILY"/>
</dbReference>
<dbReference type="RefSeq" id="WP_057719529.1">
    <property type="nucleotide sequence ID" value="NZ_CAJUTI010000002.1"/>
</dbReference>
<evidence type="ECO:0000313" key="6">
    <source>
        <dbReference type="EMBL" id="OYR88395.1"/>
    </source>
</evidence>
<dbReference type="Proteomes" id="UP000216316">
    <property type="component" value="Unassembled WGS sequence"/>
</dbReference>
<dbReference type="EMBL" id="NGNX01000011">
    <property type="protein sequence ID" value="OYR92249.1"/>
    <property type="molecule type" value="Genomic_DNA"/>
</dbReference>
<keyword evidence="9" id="KW-1185">Reference proteome</keyword>
<accession>A0A256LFP0</accession>
<evidence type="ECO:0000256" key="1">
    <source>
        <dbReference type="ARBA" id="ARBA00004196"/>
    </source>
</evidence>
<evidence type="ECO:0000256" key="3">
    <source>
        <dbReference type="ARBA" id="ARBA00022723"/>
    </source>
</evidence>
<keyword evidence="4" id="KW-0732">Signal</keyword>
<dbReference type="InterPro" id="IPR006127">
    <property type="entry name" value="ZnuA-like"/>
</dbReference>
<comment type="similarity">
    <text evidence="5">Belongs to the bacterial solute-binding protein 9 family.</text>
</comment>